<sequence>MSPSPALVLAKGLARALARVGLPGPEGLERLSGGANMESWRFTAGDHTLILRRAPSAEMMAGRPMDHHGEAELIRAAHAAGVMAPEVIGELEPGDEIGSGFIMRAIPGTPDPVAILAEADGETLIGDIARELAATHRIPAAELAVPVMDTAAALAELKARYLSYGGDRPILALAVRWLERNLPADVAPHLVHGDFRLGNLMVENGRLSGVLDWELAHLGDPHEDLAFGCMTVWRFTRPDRPGYGLSSIERLVEAYQAAGGVPFDPARFRFWTVYRTFWWALGCLQMGNFWRDGHDRAVERVVVARRTSEQELDLLLLLEDQAPEAERSRPLPPAATPVQRGRGEPDGSEILEAVSEWLNGDLKRLVSGRDKFNLAVARNALGIVARELAQRPPATDAALSAQLLAGTADLATPGLLARLRRMALDKLSADVPKYPALAEARTRWEGP</sequence>
<dbReference type="InterPro" id="IPR011009">
    <property type="entry name" value="Kinase-like_dom_sf"/>
</dbReference>
<dbReference type="Pfam" id="PF01636">
    <property type="entry name" value="APH"/>
    <property type="match status" value="1"/>
</dbReference>
<evidence type="ECO:0000256" key="1">
    <source>
        <dbReference type="SAM" id="MobiDB-lite"/>
    </source>
</evidence>
<evidence type="ECO:0000313" key="4">
    <source>
        <dbReference type="Proteomes" id="UP001589943"/>
    </source>
</evidence>
<organism evidence="3 4">
    <name type="scientific">Novosphingobium aquiterrae</name>
    <dbReference type="NCBI Taxonomy" id="624388"/>
    <lineage>
        <taxon>Bacteria</taxon>
        <taxon>Pseudomonadati</taxon>
        <taxon>Pseudomonadota</taxon>
        <taxon>Alphaproteobacteria</taxon>
        <taxon>Sphingomonadales</taxon>
        <taxon>Sphingomonadaceae</taxon>
        <taxon>Novosphingobium</taxon>
    </lineage>
</organism>
<feature type="region of interest" description="Disordered" evidence="1">
    <location>
        <begin position="324"/>
        <end position="345"/>
    </location>
</feature>
<comment type="caution">
    <text evidence="3">The sequence shown here is derived from an EMBL/GenBank/DDBJ whole genome shotgun (WGS) entry which is preliminary data.</text>
</comment>
<gene>
    <name evidence="3" type="ORF">ACFFF7_04775</name>
</gene>
<dbReference type="RefSeq" id="WP_379480210.1">
    <property type="nucleotide sequence ID" value="NZ_JBHLTL010000001.1"/>
</dbReference>
<feature type="domain" description="Aminoglycoside phosphotransferase" evidence="2">
    <location>
        <begin position="28"/>
        <end position="271"/>
    </location>
</feature>
<dbReference type="Proteomes" id="UP001589943">
    <property type="component" value="Unassembled WGS sequence"/>
</dbReference>
<proteinExistence type="predicted"/>
<dbReference type="EMBL" id="JBHLTL010000001">
    <property type="protein sequence ID" value="MFC0588719.1"/>
    <property type="molecule type" value="Genomic_DNA"/>
</dbReference>
<keyword evidence="3" id="KW-0808">Transferase</keyword>
<accession>A0ABV6PFZ3</accession>
<dbReference type="CDD" id="cd05154">
    <property type="entry name" value="ACAD10_11_N-like"/>
    <property type="match status" value="1"/>
</dbReference>
<reference evidence="3 4" key="1">
    <citation type="submission" date="2024-09" db="EMBL/GenBank/DDBJ databases">
        <authorList>
            <person name="Sun Q."/>
            <person name="Mori K."/>
        </authorList>
    </citation>
    <scope>NUCLEOTIDE SEQUENCE [LARGE SCALE GENOMIC DNA]</scope>
    <source>
        <strain evidence="3 4">NCAIM B.02537</strain>
    </source>
</reference>
<dbReference type="SUPFAM" id="SSF56112">
    <property type="entry name" value="Protein kinase-like (PK-like)"/>
    <property type="match status" value="1"/>
</dbReference>
<evidence type="ECO:0000313" key="3">
    <source>
        <dbReference type="EMBL" id="MFC0588719.1"/>
    </source>
</evidence>
<keyword evidence="4" id="KW-1185">Reference proteome</keyword>
<protein>
    <submittedName>
        <fullName evidence="3">Phosphotransferase family protein</fullName>
        <ecNumber evidence="3">2.7.-.-</ecNumber>
    </submittedName>
</protein>
<dbReference type="PANTHER" id="PTHR21310">
    <property type="entry name" value="AMINOGLYCOSIDE PHOSPHOTRANSFERASE-RELATED-RELATED"/>
    <property type="match status" value="1"/>
</dbReference>
<name>A0ABV6PFZ3_9SPHN</name>
<dbReference type="Gene3D" id="3.90.1200.10">
    <property type="match status" value="1"/>
</dbReference>
<evidence type="ECO:0000259" key="2">
    <source>
        <dbReference type="Pfam" id="PF01636"/>
    </source>
</evidence>
<dbReference type="GO" id="GO:0016740">
    <property type="term" value="F:transferase activity"/>
    <property type="evidence" value="ECO:0007669"/>
    <property type="project" value="UniProtKB-KW"/>
</dbReference>
<dbReference type="EC" id="2.7.-.-" evidence="3"/>
<dbReference type="InterPro" id="IPR041726">
    <property type="entry name" value="ACAD10_11_N"/>
</dbReference>
<dbReference type="PANTHER" id="PTHR21310:SF57">
    <property type="entry name" value="BLR2944 PROTEIN"/>
    <property type="match status" value="1"/>
</dbReference>
<dbReference type="Gene3D" id="3.30.200.20">
    <property type="entry name" value="Phosphorylase Kinase, domain 1"/>
    <property type="match status" value="1"/>
</dbReference>
<dbReference type="InterPro" id="IPR002575">
    <property type="entry name" value="Aminoglycoside_PTrfase"/>
</dbReference>
<dbReference type="InterPro" id="IPR051678">
    <property type="entry name" value="AGP_Transferase"/>
</dbReference>